<name>A0A8T2PSZ1_9TELE</name>
<feature type="region of interest" description="Disordered" evidence="1">
    <location>
        <begin position="144"/>
        <end position="165"/>
    </location>
</feature>
<evidence type="ECO:0000256" key="1">
    <source>
        <dbReference type="SAM" id="MobiDB-lite"/>
    </source>
</evidence>
<sequence length="248" mass="27745">MCCATTRFTKDIFTELNCESKHLMYRFCLKRMDGIDYMLLSSDFLQVNNSIIIACSCRHTNKSVKLVCPLASQRHEERKGERRETLFTPVSWGGKGGEEGSESCSWLFPMATPPEGILNPPPLTGSSHLSELCQMLPFRPTLPRLLPNRRTGGETGVAGERRRETANSEVRGGYLEKVYFDESLQGLLLTPDSQHQRVLVCLHPSRACHCKTCELSDSQPLPFPLSPAFLSVVSFLSLPPFLLLVCAH</sequence>
<proteinExistence type="predicted"/>
<organism evidence="2 3">
    <name type="scientific">Albula glossodonta</name>
    <name type="common">roundjaw bonefish</name>
    <dbReference type="NCBI Taxonomy" id="121402"/>
    <lineage>
        <taxon>Eukaryota</taxon>
        <taxon>Metazoa</taxon>
        <taxon>Chordata</taxon>
        <taxon>Craniata</taxon>
        <taxon>Vertebrata</taxon>
        <taxon>Euteleostomi</taxon>
        <taxon>Actinopterygii</taxon>
        <taxon>Neopterygii</taxon>
        <taxon>Teleostei</taxon>
        <taxon>Albuliformes</taxon>
        <taxon>Albulidae</taxon>
        <taxon>Albula</taxon>
    </lineage>
</organism>
<dbReference type="Proteomes" id="UP000824540">
    <property type="component" value="Unassembled WGS sequence"/>
</dbReference>
<gene>
    <name evidence="2" type="ORF">JZ751_001174</name>
</gene>
<keyword evidence="3" id="KW-1185">Reference proteome</keyword>
<evidence type="ECO:0000313" key="3">
    <source>
        <dbReference type="Proteomes" id="UP000824540"/>
    </source>
</evidence>
<accession>A0A8T2PSZ1</accession>
<comment type="caution">
    <text evidence="2">The sequence shown here is derived from an EMBL/GenBank/DDBJ whole genome shotgun (WGS) entry which is preliminary data.</text>
</comment>
<evidence type="ECO:0000313" key="2">
    <source>
        <dbReference type="EMBL" id="KAG9354464.1"/>
    </source>
</evidence>
<dbReference type="EMBL" id="JAFBMS010000002">
    <property type="protein sequence ID" value="KAG9354464.1"/>
    <property type="molecule type" value="Genomic_DNA"/>
</dbReference>
<protein>
    <submittedName>
        <fullName evidence="2">Uncharacterized protein</fullName>
    </submittedName>
</protein>
<reference evidence="2" key="1">
    <citation type="thesis" date="2021" institute="BYU ScholarsArchive" country="Provo, UT, USA">
        <title>Applications of and Algorithms for Genome Assembly and Genomic Analyses with an Emphasis on Marine Teleosts.</title>
        <authorList>
            <person name="Pickett B.D."/>
        </authorList>
    </citation>
    <scope>NUCLEOTIDE SEQUENCE</scope>
    <source>
        <strain evidence="2">HI-2016</strain>
    </source>
</reference>
<dbReference type="AlphaFoldDB" id="A0A8T2PSZ1"/>